<dbReference type="STRING" id="1993.SAMN04489713_110106"/>
<name>A0A1I5KQQ1_9ACTN</name>
<dbReference type="PANTHER" id="PTHR43201:SF5">
    <property type="entry name" value="MEDIUM-CHAIN ACYL-COA LIGASE ACSF2, MITOCHONDRIAL"/>
    <property type="match status" value="1"/>
</dbReference>
<evidence type="ECO:0000313" key="6">
    <source>
        <dbReference type="Proteomes" id="UP000183413"/>
    </source>
</evidence>
<dbReference type="Gene3D" id="3.40.50.12780">
    <property type="entry name" value="N-terminal domain of ligase-like"/>
    <property type="match status" value="1"/>
</dbReference>
<dbReference type="InParanoid" id="A0A1I5KQQ1"/>
<protein>
    <submittedName>
        <fullName evidence="5">Cyclohexanecarboxylate-CoA ligase</fullName>
    </submittedName>
</protein>
<feature type="domain" description="AMP-binding enzyme C-terminal" evidence="4">
    <location>
        <begin position="450"/>
        <end position="524"/>
    </location>
</feature>
<evidence type="ECO:0000256" key="1">
    <source>
        <dbReference type="ARBA" id="ARBA00006432"/>
    </source>
</evidence>
<gene>
    <name evidence="5" type="ORF">SAMN04489713_110106</name>
</gene>
<dbReference type="PANTHER" id="PTHR43201">
    <property type="entry name" value="ACYL-COA SYNTHETASE"/>
    <property type="match status" value="1"/>
</dbReference>
<dbReference type="GO" id="GO:0006631">
    <property type="term" value="P:fatty acid metabolic process"/>
    <property type="evidence" value="ECO:0007669"/>
    <property type="project" value="TreeGrafter"/>
</dbReference>
<dbReference type="Proteomes" id="UP000183413">
    <property type="component" value="Unassembled WGS sequence"/>
</dbReference>
<sequence length="539" mass="57159">MTTLPEPAPHDRADRYRRQGWWPGEALVARFRRQVEADPEAISVRDDRGAVLTRAGLWHAAGRFAGLLASRGVGRGDVVVQCLPNAVAWQVIFLGCLRLGAVPATIPVTTDPGTLRYVADLVAARALVTDRTYSGGTDDGVALRVAAESAHVVTAVTVDADAGSAPEPAMVLRDVASGAGPPASPPHAAGLAQLMFTSSTTGRPKAVAHTEDTLAAVNIGFAERFGLTSATPIFMASPLGHSVGAWHGARLSLFTGAELVLQERWDPERALRVIDRHGCAFTAAATPFLKDLMDLPWKGPKMAGLRTFLCGGAPVPPALLEEAAAQAPGTFVTVLWGMTEGGVTTCLPGDPPERITGTAGTGLPELELRILDDTGAWAAPGAEGELAMRGPGVFTGYAGQPEMYHELITEDGFFRTGDLARLDGDGYLHLTGRLKDLIIRGGVNISPIPLENALSEHPAVRAVAVIGTPDARLGERICAVVEPAGEPPTLDAFLHWLDERGVPRRLWPERLRLVDGMPRTAAGKIRKADLRERMAKEPT</sequence>
<dbReference type="AlphaFoldDB" id="A0A1I5KQQ1"/>
<comment type="similarity">
    <text evidence="1">Belongs to the ATP-dependent AMP-binding enzyme family.</text>
</comment>
<keyword evidence="6" id="KW-1185">Reference proteome</keyword>
<dbReference type="InterPro" id="IPR042099">
    <property type="entry name" value="ANL_N_sf"/>
</dbReference>
<dbReference type="EMBL" id="FOVH01000010">
    <property type="protein sequence ID" value="SFO87424.1"/>
    <property type="molecule type" value="Genomic_DNA"/>
</dbReference>
<accession>A0A1I5KQQ1</accession>
<dbReference type="Gene3D" id="3.30.300.30">
    <property type="match status" value="1"/>
</dbReference>
<proteinExistence type="inferred from homology"/>
<dbReference type="GO" id="GO:0031956">
    <property type="term" value="F:medium-chain fatty acid-CoA ligase activity"/>
    <property type="evidence" value="ECO:0007669"/>
    <property type="project" value="TreeGrafter"/>
</dbReference>
<dbReference type="InterPro" id="IPR025110">
    <property type="entry name" value="AMP-bd_C"/>
</dbReference>
<dbReference type="SUPFAM" id="SSF56801">
    <property type="entry name" value="Acetyl-CoA synthetase-like"/>
    <property type="match status" value="1"/>
</dbReference>
<organism evidence="5 6">
    <name type="scientific">Actinomadura madurae</name>
    <dbReference type="NCBI Taxonomy" id="1993"/>
    <lineage>
        <taxon>Bacteria</taxon>
        <taxon>Bacillati</taxon>
        <taxon>Actinomycetota</taxon>
        <taxon>Actinomycetes</taxon>
        <taxon>Streptosporangiales</taxon>
        <taxon>Thermomonosporaceae</taxon>
        <taxon>Actinomadura</taxon>
    </lineage>
</organism>
<feature type="domain" description="AMP-dependent synthetase/ligase" evidence="3">
    <location>
        <begin position="31"/>
        <end position="397"/>
    </location>
</feature>
<evidence type="ECO:0000313" key="5">
    <source>
        <dbReference type="EMBL" id="SFO87424.1"/>
    </source>
</evidence>
<dbReference type="RefSeq" id="WP_075022573.1">
    <property type="nucleotide sequence ID" value="NZ_CP083237.1"/>
</dbReference>
<keyword evidence="2 5" id="KW-0436">Ligase</keyword>
<evidence type="ECO:0000259" key="4">
    <source>
        <dbReference type="Pfam" id="PF13193"/>
    </source>
</evidence>
<evidence type="ECO:0000259" key="3">
    <source>
        <dbReference type="Pfam" id="PF00501"/>
    </source>
</evidence>
<dbReference type="OrthoDB" id="9803968at2"/>
<dbReference type="Pfam" id="PF13193">
    <property type="entry name" value="AMP-binding_C"/>
    <property type="match status" value="1"/>
</dbReference>
<dbReference type="InterPro" id="IPR045851">
    <property type="entry name" value="AMP-bd_C_sf"/>
</dbReference>
<evidence type="ECO:0000256" key="2">
    <source>
        <dbReference type="ARBA" id="ARBA00022598"/>
    </source>
</evidence>
<dbReference type="Pfam" id="PF00501">
    <property type="entry name" value="AMP-binding"/>
    <property type="match status" value="1"/>
</dbReference>
<dbReference type="InterPro" id="IPR000873">
    <property type="entry name" value="AMP-dep_synth/lig_dom"/>
</dbReference>
<reference evidence="5 6" key="1">
    <citation type="submission" date="2016-10" db="EMBL/GenBank/DDBJ databases">
        <authorList>
            <person name="de Groot N.N."/>
        </authorList>
    </citation>
    <scope>NUCLEOTIDE SEQUENCE [LARGE SCALE GENOMIC DNA]</scope>
    <source>
        <strain evidence="5 6">DSM 43067</strain>
    </source>
</reference>
<dbReference type="GeneID" id="99650609"/>